<dbReference type="GO" id="GO:0000014">
    <property type="term" value="F:single-stranded DNA endodeoxyribonuclease activity"/>
    <property type="evidence" value="ECO:0007669"/>
    <property type="project" value="TreeGrafter"/>
</dbReference>
<keyword evidence="1" id="KW-0227">DNA damage</keyword>
<evidence type="ECO:0000256" key="3">
    <source>
        <dbReference type="ARBA" id="ARBA00023204"/>
    </source>
</evidence>
<feature type="region of interest" description="Disordered" evidence="4">
    <location>
        <begin position="29"/>
        <end position="48"/>
    </location>
</feature>
<keyword evidence="3" id="KW-0234">DNA repair</keyword>
<evidence type="ECO:0000256" key="1">
    <source>
        <dbReference type="ARBA" id="ARBA00022763"/>
    </source>
</evidence>
<keyword evidence="2" id="KW-0378">Hydrolase</keyword>
<dbReference type="EMBL" id="JAKKPZ010000004">
    <property type="protein sequence ID" value="KAI1722016.1"/>
    <property type="molecule type" value="Genomic_DNA"/>
</dbReference>
<evidence type="ECO:0000256" key="2">
    <source>
        <dbReference type="ARBA" id="ARBA00022801"/>
    </source>
</evidence>
<dbReference type="GO" id="GO:0003684">
    <property type="term" value="F:damaged DNA binding"/>
    <property type="evidence" value="ECO:0007669"/>
    <property type="project" value="TreeGrafter"/>
</dbReference>
<protein>
    <submittedName>
        <fullName evidence="5">DNA repair endonuclease XPF</fullName>
    </submittedName>
</protein>
<proteinExistence type="predicted"/>
<reference evidence="5" key="1">
    <citation type="submission" date="2022-01" db="EMBL/GenBank/DDBJ databases">
        <title>Genome Sequence Resource for Two Populations of Ditylenchus destructor, the Migratory Endoparasitic Phytonematode.</title>
        <authorList>
            <person name="Zhang H."/>
            <person name="Lin R."/>
            <person name="Xie B."/>
        </authorList>
    </citation>
    <scope>NUCLEOTIDE SEQUENCE</scope>
    <source>
        <strain evidence="5">BazhouSP</strain>
    </source>
</reference>
<dbReference type="GO" id="GO:0000712">
    <property type="term" value="P:resolution of meiotic recombination intermediates"/>
    <property type="evidence" value="ECO:0007669"/>
    <property type="project" value="TreeGrafter"/>
</dbReference>
<dbReference type="GO" id="GO:0000724">
    <property type="term" value="P:double-strand break repair via homologous recombination"/>
    <property type="evidence" value="ECO:0007669"/>
    <property type="project" value="TreeGrafter"/>
</dbReference>
<keyword evidence="5" id="KW-0255">Endonuclease</keyword>
<comment type="caution">
    <text evidence="5">The sequence shown here is derived from an EMBL/GenBank/DDBJ whole genome shotgun (WGS) entry which is preliminary data.</text>
</comment>
<name>A0AAD4RAX1_9BILA</name>
<keyword evidence="6" id="KW-1185">Reference proteome</keyword>
<keyword evidence="5" id="KW-0540">Nuclease</keyword>
<evidence type="ECO:0000313" key="5">
    <source>
        <dbReference type="EMBL" id="KAI1722016.1"/>
    </source>
</evidence>
<gene>
    <name evidence="5" type="ORF">DdX_04309</name>
</gene>
<feature type="compositionally biased region" description="Basic and acidic residues" evidence="4">
    <location>
        <begin position="37"/>
        <end position="48"/>
    </location>
</feature>
<dbReference type="GO" id="GO:1901255">
    <property type="term" value="P:nucleotide-excision repair involved in interstrand cross-link repair"/>
    <property type="evidence" value="ECO:0007669"/>
    <property type="project" value="TreeGrafter"/>
</dbReference>
<sequence length="515" mass="58792">MERAVWAVSISASPQNGFHLIMSDVVTIEDNEESEEKEEKTRRGNSKKSDANTKIELLPYEQSLMIDTFAEDVLFIMARGLGLEQLVLNHLHLYSDRRFTVLVINTTQEDEHYFLDNLKVLNKDCPPKHITADVLSKDRELIYKVGGVQFVTSRILMVDLLTNRVPIDKVAGIVVYRAHEILAGYQESFILRLFREKKKNGFVKAFTDDPARIFFAGLGQLQRLVDKLYVKRVVVVPRFDASVKQCFDSDPPKFTQVSVDLPQNQKKIRNLLADIMNTCIRELKQCTHGLDVNTATDKMACSAALSQTELEADLRKKTLLLSERQERILTDLRILRKLSHKVEDLDPTKAWSFIYKIRTDKDIIEKNSGWIFTQTASTIFSSVESLVFVKNSKGYRTITAPPKWSGLNSVLKELAIKIMRSRSEEASESPVLVLVSNEQTCRQLIDLVKFGEEKFCWMLTKGSYDGSRSGDFGPEPETHPIWNPVNVCFYDDQLSENVCNFRNIFRNFGVLPGSC</sequence>
<dbReference type="GO" id="GO:0000110">
    <property type="term" value="C:nucleotide-excision repair factor 1 complex"/>
    <property type="evidence" value="ECO:0007669"/>
    <property type="project" value="TreeGrafter"/>
</dbReference>
<dbReference type="PANTHER" id="PTHR10150">
    <property type="entry name" value="DNA REPAIR ENDONUCLEASE XPF"/>
    <property type="match status" value="1"/>
</dbReference>
<accession>A0AAD4RAX1</accession>
<dbReference type="Proteomes" id="UP001201812">
    <property type="component" value="Unassembled WGS sequence"/>
</dbReference>
<dbReference type="GO" id="GO:0003697">
    <property type="term" value="F:single-stranded DNA binding"/>
    <property type="evidence" value="ECO:0007669"/>
    <property type="project" value="TreeGrafter"/>
</dbReference>
<organism evidence="5 6">
    <name type="scientific">Ditylenchus destructor</name>
    <dbReference type="NCBI Taxonomy" id="166010"/>
    <lineage>
        <taxon>Eukaryota</taxon>
        <taxon>Metazoa</taxon>
        <taxon>Ecdysozoa</taxon>
        <taxon>Nematoda</taxon>
        <taxon>Chromadorea</taxon>
        <taxon>Rhabditida</taxon>
        <taxon>Tylenchina</taxon>
        <taxon>Tylenchomorpha</taxon>
        <taxon>Sphaerularioidea</taxon>
        <taxon>Anguinidae</taxon>
        <taxon>Anguininae</taxon>
        <taxon>Ditylenchus</taxon>
    </lineage>
</organism>
<evidence type="ECO:0000313" key="6">
    <source>
        <dbReference type="Proteomes" id="UP001201812"/>
    </source>
</evidence>
<evidence type="ECO:0000256" key="4">
    <source>
        <dbReference type="SAM" id="MobiDB-lite"/>
    </source>
</evidence>
<dbReference type="AlphaFoldDB" id="A0AAD4RAX1"/>
<dbReference type="PANTHER" id="PTHR10150:SF0">
    <property type="entry name" value="DNA REPAIR ENDONUCLEASE XPF"/>
    <property type="match status" value="1"/>
</dbReference>